<keyword evidence="2" id="KW-1185">Reference proteome</keyword>
<protein>
    <submittedName>
        <fullName evidence="1">Mitogen-activated protein kinase kinase kinase</fullName>
        <ecNumber evidence="1">2.7.11.25</ecNumber>
    </submittedName>
</protein>
<keyword evidence="1" id="KW-0808">Transferase</keyword>
<proteinExistence type="predicted"/>
<dbReference type="EMBL" id="JANBUP010000044">
    <property type="protein sequence ID" value="KAJ2813562.1"/>
    <property type="molecule type" value="Genomic_DNA"/>
</dbReference>
<sequence>MAVTTLEHGIEGRQFYTLRLETMRDMRIPNVSMQDLIQLNAAIYRLNASGAAVAAAPRPQVQAQPQPLHPPPLPPQLQPQVPSPNQNQEPVSNSQILSHPLQPLRPPRPSWTLRRDDPQPTYSHQVQLTANGMVARPVRVRPPVTYSQQQQPPHSHTQQPLDPALQLQNAQREGAGLPSVPFSINTGVAPMQEAITHQAATATAGSTSTAKTWTSRLGPSPRSPYREGQTAAANNAMPSGSGSATGERTPRYNAGLSTYRSRNSAHVEIDELPFVRPGQSAWSPQLQPQAQPPPPPPPQGSLPPTQQRFPPGSFNALGNPPRRRSAVIDVVDDLAQLSAEQPAPEPSASRVPRLTPAPLPPRLAPTLPAITTGPASGSPAIGLPARYHGTNQPHSPYYAHGASATAGSFSYRGVSSPASVRPAYATVPQSGGSRYAPVDLSSSAEPGRYLTRRTAGARQHGGRSGMRGLFEQNSHSPIANPPVFANTTAAVSSVSRPPLVSDNRKPHPYSKEAAARARRTSISPVLNALKPGNYHIANLPDDLDSSSSDVSDSSVGRRIAHGSLSAPNHNANVPIASSSSGGSKLPFLPGSAPPAIITSIFARDFGISPCDTGDSTVTPLSVVNVLPGTFISPYTSPQTQAGQVDGAVATMPTESGSANSNNRVRLQMAFGGDVEDLPSAGLRRTGTHLWSPSMPASLETSILGSEHSGASGGATNTNCRPHSTVDQVIVDPMGIDQIRHHELNNDLSDGSQATEKGAMAIFDAESMNSADDDGDGSMSVNSHFDLVENAASVTWSEERRDDEPSIFDAEDIGDPSSAPAMDIFDAEEVEYSDDGEFGDRISSSPVRIDAYETESIFSVPVTHYEHDVVEQGNGFARSDNVMAAQNGGYERQEQVSPPLQRQASDAVITPPSLGSGGAVSNTTTPTDNQQQQDSSAFKVKGVRHVLSYGADFDKTAATLLSSIKTNIAKKAAATGSSTTSRPVPNMPNAASIAAAIELHQLKQQQQQQQQQLPIPRRQAADDPGGSLSAERHTSRLSGFFGFGPRAHKHHQTPSPSTAASTTQQQLVAAPTSLPQSQHLTLGASGSTSGLRVVTDFQSLRGGSSAVGAAIGNTDPSSAEGKKSASPSTLPRRWRVPFRPRTTAAAAAGLSGEHAYSQQLSGESPLSLAVDKGHESEVSTSATPRTESASQRTLRRSRYRAGTTSDIESPLTAAALLSTMDRPYSMVESVSSASATSAGGSALTPGSATTSRLPQPPQLLPPGAPQTAPKTIAGSGKSGRRVHAHFQHSTSPISPLVGRMFRDGRRQLGAAISEDMSPPADSAVPLSSVFVRREQDTEFVQVDISRLMSGAAVAERLVRTLNGGSGGAMPLPLTPGMLGEYRFAVQSADGGQWLLNSDGELWTHCVRARPESPAAFVLCDGDSYQQHQHRDYNRRRLRFQPTRQFGDGEDGDEPSSSGSESEICSAVPPPLFGGRMPPPFARSALASGSSGCETGSVSPSSFVTANSSSSPIVALGAASRGIGQLALSDDVALDSSPSSLSRADSWTLMFVNKEFVVAKPSHSSQGTISSATLTTDGGNSSGLPTPMQVMDAESDNGESDEGGHDDDDTDLWGGAAPITDRGDVIDDDPVAEAMRADLAELQAVGEGDIDIDDDSRSIASSTRTLPSTMRFTRGMRATLLERRPSRNMHGRPTADVIGEQLDEYFPDHDLDRPIVQSVPMDEGMLPSQEFHIILDEDDGTPTTVYQGRGQAEMHGKHRRQMLKTLGSDDDGNDSAVGGPLPSSGVGRRKSVRMLVQETRHQRQQRRPRSRVVVDKRTAIAEPVVAKPPRPVMRRQSTKLWGCIPEEIRPRDERIAATMSVQSGVPRGNDEIVRRALSLLRKPEPNPQAEKEIVEAAIKYGDNSTVGSTRAHFAHERARMQLRAMADDSGEADDMALQMSSGGGSVNDAARALFAKYGIAMAGIKIQWIKGKLIGKGSFGHVYVAINAATGEVIAVKQIRLPASLCAATDDTARVGSSRRRRSGRAAGLLEEAIRMMYTEVELLRDLDHENVVQLLGFEVAGGVMSMFLEYVPGGTVQSLVQQHGPLPESVVHSFLRQIVAGLGYLHASGILHRDIKGANILVDETGTCKISDFGVSRKVDYTSLAAAMSGSGDSGLVGGSARKKSIKAAGKILGTVPFMAPEVARSSQYTAAADIWSLGCVVVQMWSGRGPWDELQEPQVFFKLGRGEAPPIPDDLTEPGLEFCKNCFAADPLARWTAAELGCMQFAQVPREYEYPYAC</sequence>
<comment type="caution">
    <text evidence="1">The sequence shown here is derived from an EMBL/GenBank/DDBJ whole genome shotgun (WGS) entry which is preliminary data.</text>
</comment>
<accession>A0ACC1LPT0</accession>
<gene>
    <name evidence="1" type="primary">BCK1</name>
    <name evidence="1" type="ORF">H4S07_000591</name>
</gene>
<name>A0ACC1LPT0_9FUNG</name>
<dbReference type="EC" id="2.7.11.25" evidence="1"/>
<reference evidence="1" key="1">
    <citation type="submission" date="2022-07" db="EMBL/GenBank/DDBJ databases">
        <title>Phylogenomic reconstructions and comparative analyses of Kickxellomycotina fungi.</title>
        <authorList>
            <person name="Reynolds N.K."/>
            <person name="Stajich J.E."/>
            <person name="Barry K."/>
            <person name="Grigoriev I.V."/>
            <person name="Crous P."/>
            <person name="Smith M.E."/>
        </authorList>
    </citation>
    <scope>NUCLEOTIDE SEQUENCE</scope>
    <source>
        <strain evidence="1">CBS 102833</strain>
    </source>
</reference>
<keyword evidence="1" id="KW-0418">Kinase</keyword>
<evidence type="ECO:0000313" key="2">
    <source>
        <dbReference type="Proteomes" id="UP001140096"/>
    </source>
</evidence>
<organism evidence="1 2">
    <name type="scientific">Coemansia furcata</name>
    <dbReference type="NCBI Taxonomy" id="417177"/>
    <lineage>
        <taxon>Eukaryota</taxon>
        <taxon>Fungi</taxon>
        <taxon>Fungi incertae sedis</taxon>
        <taxon>Zoopagomycota</taxon>
        <taxon>Kickxellomycotina</taxon>
        <taxon>Kickxellomycetes</taxon>
        <taxon>Kickxellales</taxon>
        <taxon>Kickxellaceae</taxon>
        <taxon>Coemansia</taxon>
    </lineage>
</organism>
<dbReference type="Proteomes" id="UP001140096">
    <property type="component" value="Unassembled WGS sequence"/>
</dbReference>
<evidence type="ECO:0000313" key="1">
    <source>
        <dbReference type="EMBL" id="KAJ2813562.1"/>
    </source>
</evidence>